<dbReference type="Pfam" id="PF08281">
    <property type="entry name" value="Sigma70_r4_2"/>
    <property type="match status" value="1"/>
</dbReference>
<protein>
    <submittedName>
        <fullName evidence="9">RNA polymerase sigma factor, sigma-70 family</fullName>
    </submittedName>
</protein>
<evidence type="ECO:0000259" key="6">
    <source>
        <dbReference type="Pfam" id="PF04542"/>
    </source>
</evidence>
<organism evidence="9 10">
    <name type="scientific">Thermoleophilum album</name>
    <dbReference type="NCBI Taxonomy" id="29539"/>
    <lineage>
        <taxon>Bacteria</taxon>
        <taxon>Bacillati</taxon>
        <taxon>Actinomycetota</taxon>
        <taxon>Thermoleophilia</taxon>
        <taxon>Thermoleophilales</taxon>
        <taxon>Thermoleophilaceae</taxon>
        <taxon>Thermoleophilum</taxon>
    </lineage>
</organism>
<dbReference type="RefSeq" id="WP_093116452.1">
    <property type="nucleotide sequence ID" value="NZ_FNWJ01000001.1"/>
</dbReference>
<feature type="compositionally biased region" description="Low complexity" evidence="5">
    <location>
        <begin position="408"/>
        <end position="419"/>
    </location>
</feature>
<evidence type="ECO:0000313" key="10">
    <source>
        <dbReference type="Proteomes" id="UP000222056"/>
    </source>
</evidence>
<feature type="domain" description="Putative zinc-finger" evidence="8">
    <location>
        <begin position="213"/>
        <end position="247"/>
    </location>
</feature>
<evidence type="ECO:0000256" key="5">
    <source>
        <dbReference type="SAM" id="MobiDB-lite"/>
    </source>
</evidence>
<dbReference type="AlphaFoldDB" id="A0A1H6FL81"/>
<feature type="compositionally biased region" description="Basic residues" evidence="5">
    <location>
        <begin position="28"/>
        <end position="37"/>
    </location>
</feature>
<feature type="compositionally biased region" description="Polar residues" evidence="5">
    <location>
        <begin position="1"/>
        <end position="12"/>
    </location>
</feature>
<proteinExistence type="inferred from homology"/>
<name>A0A1H6FL81_THEAL</name>
<dbReference type="GO" id="GO:0006352">
    <property type="term" value="P:DNA-templated transcription initiation"/>
    <property type="evidence" value="ECO:0007669"/>
    <property type="project" value="InterPro"/>
</dbReference>
<gene>
    <name evidence="9" type="ORF">SAMN02745716_0827</name>
</gene>
<accession>A0A1H6FL81</accession>
<dbReference type="STRING" id="29539.SAMN02745716_0827"/>
<dbReference type="InterPro" id="IPR036388">
    <property type="entry name" value="WH-like_DNA-bd_sf"/>
</dbReference>
<dbReference type="Proteomes" id="UP000222056">
    <property type="component" value="Unassembled WGS sequence"/>
</dbReference>
<dbReference type="InterPro" id="IPR039425">
    <property type="entry name" value="RNA_pol_sigma-70-like"/>
</dbReference>
<dbReference type="OrthoDB" id="3211555at2"/>
<dbReference type="InterPro" id="IPR013249">
    <property type="entry name" value="RNA_pol_sigma70_r4_t2"/>
</dbReference>
<feature type="domain" description="RNA polymerase sigma-70 region 2" evidence="6">
    <location>
        <begin position="50"/>
        <end position="116"/>
    </location>
</feature>
<keyword evidence="10" id="KW-1185">Reference proteome</keyword>
<dbReference type="PANTHER" id="PTHR43133">
    <property type="entry name" value="RNA POLYMERASE ECF-TYPE SIGMA FACTO"/>
    <property type="match status" value="1"/>
</dbReference>
<dbReference type="Gene3D" id="1.10.10.1320">
    <property type="entry name" value="Anti-sigma factor, zinc-finger domain"/>
    <property type="match status" value="1"/>
</dbReference>
<evidence type="ECO:0000259" key="7">
    <source>
        <dbReference type="Pfam" id="PF08281"/>
    </source>
</evidence>
<keyword evidence="2" id="KW-0805">Transcription regulation</keyword>
<dbReference type="Pfam" id="PF13490">
    <property type="entry name" value="zf-HC2"/>
    <property type="match status" value="1"/>
</dbReference>
<evidence type="ECO:0000259" key="8">
    <source>
        <dbReference type="Pfam" id="PF13490"/>
    </source>
</evidence>
<evidence type="ECO:0000256" key="3">
    <source>
        <dbReference type="ARBA" id="ARBA00023082"/>
    </source>
</evidence>
<dbReference type="GO" id="GO:0016987">
    <property type="term" value="F:sigma factor activity"/>
    <property type="evidence" value="ECO:0007669"/>
    <property type="project" value="UniProtKB-KW"/>
</dbReference>
<dbReference type="Gene3D" id="1.10.1740.10">
    <property type="match status" value="1"/>
</dbReference>
<feature type="region of interest" description="Disordered" evidence="5">
    <location>
        <begin position="113"/>
        <end position="138"/>
    </location>
</feature>
<evidence type="ECO:0000313" key="9">
    <source>
        <dbReference type="EMBL" id="SEH11621.1"/>
    </source>
</evidence>
<comment type="similarity">
    <text evidence="1">Belongs to the sigma-70 factor family. ECF subfamily.</text>
</comment>
<dbReference type="InterPro" id="IPR014284">
    <property type="entry name" value="RNA_pol_sigma-70_dom"/>
</dbReference>
<dbReference type="InterPro" id="IPR007627">
    <property type="entry name" value="RNA_pol_sigma70_r2"/>
</dbReference>
<dbReference type="GO" id="GO:0003677">
    <property type="term" value="F:DNA binding"/>
    <property type="evidence" value="ECO:0007669"/>
    <property type="project" value="InterPro"/>
</dbReference>
<feature type="compositionally biased region" description="Polar residues" evidence="5">
    <location>
        <begin position="371"/>
        <end position="382"/>
    </location>
</feature>
<feature type="region of interest" description="Disordered" evidence="5">
    <location>
        <begin position="1"/>
        <end position="37"/>
    </location>
</feature>
<dbReference type="InterPro" id="IPR041916">
    <property type="entry name" value="Anti_sigma_zinc_sf"/>
</dbReference>
<dbReference type="SUPFAM" id="SSF88659">
    <property type="entry name" value="Sigma3 and sigma4 domains of RNA polymerase sigma factors"/>
    <property type="match status" value="1"/>
</dbReference>
<dbReference type="Pfam" id="PF04542">
    <property type="entry name" value="Sigma70_r2"/>
    <property type="match status" value="1"/>
</dbReference>
<feature type="compositionally biased region" description="Low complexity" evidence="5">
    <location>
        <begin position="448"/>
        <end position="463"/>
    </location>
</feature>
<feature type="compositionally biased region" description="Polar residues" evidence="5">
    <location>
        <begin position="420"/>
        <end position="433"/>
    </location>
</feature>
<feature type="region of interest" description="Disordered" evidence="5">
    <location>
        <begin position="331"/>
        <end position="479"/>
    </location>
</feature>
<dbReference type="PANTHER" id="PTHR43133:SF51">
    <property type="entry name" value="RNA POLYMERASE SIGMA FACTOR"/>
    <property type="match status" value="1"/>
</dbReference>
<keyword evidence="4" id="KW-0804">Transcription</keyword>
<dbReference type="InterPro" id="IPR027383">
    <property type="entry name" value="Znf_put"/>
</dbReference>
<keyword evidence="3" id="KW-0731">Sigma factor</keyword>
<feature type="domain" description="RNA polymerase sigma factor 70 region 4 type 2" evidence="7">
    <location>
        <begin position="153"/>
        <end position="199"/>
    </location>
</feature>
<evidence type="ECO:0000256" key="1">
    <source>
        <dbReference type="ARBA" id="ARBA00010641"/>
    </source>
</evidence>
<dbReference type="InterPro" id="IPR013325">
    <property type="entry name" value="RNA_pol_sigma_r2"/>
</dbReference>
<dbReference type="Gene3D" id="1.10.10.10">
    <property type="entry name" value="Winged helix-like DNA-binding domain superfamily/Winged helix DNA-binding domain"/>
    <property type="match status" value="1"/>
</dbReference>
<dbReference type="InterPro" id="IPR013324">
    <property type="entry name" value="RNA_pol_sigma_r3/r4-like"/>
</dbReference>
<evidence type="ECO:0000256" key="4">
    <source>
        <dbReference type="ARBA" id="ARBA00023163"/>
    </source>
</evidence>
<dbReference type="SUPFAM" id="SSF88946">
    <property type="entry name" value="Sigma2 domain of RNA polymerase sigma factors"/>
    <property type="match status" value="1"/>
</dbReference>
<dbReference type="EMBL" id="FNWJ01000001">
    <property type="protein sequence ID" value="SEH11621.1"/>
    <property type="molecule type" value="Genomic_DNA"/>
</dbReference>
<dbReference type="NCBIfam" id="TIGR02937">
    <property type="entry name" value="sigma70-ECF"/>
    <property type="match status" value="1"/>
</dbReference>
<evidence type="ECO:0000256" key="2">
    <source>
        <dbReference type="ARBA" id="ARBA00023015"/>
    </source>
</evidence>
<reference evidence="10" key="1">
    <citation type="submission" date="2016-10" db="EMBL/GenBank/DDBJ databases">
        <authorList>
            <person name="Varghese N."/>
            <person name="Submissions S."/>
        </authorList>
    </citation>
    <scope>NUCLEOTIDE SEQUENCE [LARGE SCALE GENOMIC DNA]</scope>
    <source>
        <strain evidence="10">ATCC 35263</strain>
    </source>
</reference>
<sequence>MHATAQPSSTHETNGRLATTAAEEGAPTRRRERRRSWRRRRELEQAALDLISRHGTELLACARRYAQTSEDAEDAYQRGLEILLTKAPTTRVDDLLPWLKTVVKHEAFALRRQRERHSPLSEDGSPPEPSLAGRASDAGDHVARYETLRLGAEALGRLKPQEVRALLLRAEGYSYREICRLTGWTYTKVNRCLTEGRKAFYKRIDGILEGEECERLADSLSRFADGELRDPELTALRLHLRGCLHCRRVLREYRGAPQTLAALLPIGAAGAGLEPGRRGLETLLAGVQDRLAAWLDRAQATADLVAAKKAAAIAVSAVAIASGGAGISRLATPVRTDPRAPKPEAWLEVGERSNVHPRPATGTAPRDDASPSGTESTEQATKSGPEPRSTRGLQGPGAQAGLEFGVEAAAGSPSAGAPPTNDTARPQSSSPLSNAAPARTDAAQTNVGSPTPSSTQGTPSTGPAAATVEERSWAGEFEP</sequence>